<reference evidence="2 3" key="1">
    <citation type="journal article" date="2015" name="PLoS Pathog.">
        <title>Leptomonas seymouri: Adaptations to the Dixenous Life Cycle Analyzed by Genome Sequencing, Transcriptome Profiling and Co-infection with Leishmania donovani.</title>
        <authorList>
            <person name="Kraeva N."/>
            <person name="Butenko A."/>
            <person name="Hlavacova J."/>
            <person name="Kostygov A."/>
            <person name="Myskova J."/>
            <person name="Grybchuk D."/>
            <person name="Lestinova T."/>
            <person name="Votypka J."/>
            <person name="Volf P."/>
            <person name="Opperdoes F."/>
            <person name="Flegontov P."/>
            <person name="Lukes J."/>
            <person name="Yurchenko V."/>
        </authorList>
    </citation>
    <scope>NUCLEOTIDE SEQUENCE [LARGE SCALE GENOMIC DNA]</scope>
    <source>
        <strain evidence="2 3">ATCC 30220</strain>
    </source>
</reference>
<accession>A0A0N1IIY4</accession>
<protein>
    <submittedName>
        <fullName evidence="2">Uncharacterized protein</fullName>
    </submittedName>
</protein>
<feature type="region of interest" description="Disordered" evidence="1">
    <location>
        <begin position="58"/>
        <end position="77"/>
    </location>
</feature>
<dbReference type="EMBL" id="LJSK01000204">
    <property type="protein sequence ID" value="KPI85168.1"/>
    <property type="molecule type" value="Genomic_DNA"/>
</dbReference>
<dbReference type="VEuPathDB" id="TriTrypDB:Lsey_0204_0010"/>
<gene>
    <name evidence="2" type="ORF">ABL78_5756</name>
</gene>
<keyword evidence="3" id="KW-1185">Reference proteome</keyword>
<name>A0A0N1IIY4_LEPSE</name>
<feature type="compositionally biased region" description="Basic and acidic residues" evidence="1">
    <location>
        <begin position="618"/>
        <end position="627"/>
    </location>
</feature>
<feature type="compositionally biased region" description="Low complexity" evidence="1">
    <location>
        <begin position="476"/>
        <end position="497"/>
    </location>
</feature>
<organism evidence="2 3">
    <name type="scientific">Leptomonas seymouri</name>
    <dbReference type="NCBI Taxonomy" id="5684"/>
    <lineage>
        <taxon>Eukaryota</taxon>
        <taxon>Discoba</taxon>
        <taxon>Euglenozoa</taxon>
        <taxon>Kinetoplastea</taxon>
        <taxon>Metakinetoplastina</taxon>
        <taxon>Trypanosomatida</taxon>
        <taxon>Trypanosomatidae</taxon>
        <taxon>Leishmaniinae</taxon>
        <taxon>Leptomonas</taxon>
    </lineage>
</organism>
<dbReference type="OrthoDB" id="265374at2759"/>
<dbReference type="AlphaFoldDB" id="A0A0N1IIY4"/>
<proteinExistence type="predicted"/>
<sequence>MLLDDEKITKRFDVLFRVAEALKQATITQQRQPLPASPYMFLEEVPSADSRTPLHARVANRPSSNPTVSRRKSSVLSETDVFSPRKLQKKAPLLYNTDAGCIDRPVQLPRVLVDSDLDTLRHIGDLLEAAAVQLQESVDAKLVDFYTHLSMKANAATACGVQVTAETIDSAFTAPPFSKIDVLKSRAHTSVHAEAVCPPSKFALHGRFAPLPTVAAAAAQQPSEVKAVTSGVPSAGNNASEGSSLRMRAAFISETQGGFPPSTVSPHLLSIGNSVSNSTLDQSNRDDSTTFNSTGNGFRHYLTHSCGRANNHTSNTYALSHNAPMARRMEEERAAVAELQSFFFLLLEAAMRQTDATAAAIYMDDATLHANANGSDHSSLRATSLFGGSRNALRLTGASANADNAAAGSRAQFLHCVAHVRGHFPHTISYALTNVLTTVAQTGIAVNLNYSESSAVLRQNGFNVPPSEASTAADMGGASSRDSTSSSTKSKNGTAAAPSNPALDLNMYNGIVVPIKDVGCLVIANKAKKPSSVAGTVPPRFSVFDEHVAWSSALISEAVLQRYHRELLLRATGWAPPCATTLRPFIHTMNTPTTLHPPSSSGTADGSGSQRNNTGSLGERRRMEGRLGAHRRLPTKKNAEVLSDPGSLFEALKKDETAALVFSPQTDLYTKRLTIVRTEDRQVGKALPPELRTSSSTTLPAAQKVVAAVARSGCSASASPTGLSGELNDEDLFLAAAQYITNLESLWRKTIADSNTMHTMVDNCNKEIQQRRDEIVHLESHIRELNAHVVQLERRNNSSRFRSTSIAHS</sequence>
<dbReference type="OMA" id="FLHCVAH"/>
<feature type="region of interest" description="Disordered" evidence="1">
    <location>
        <begin position="467"/>
        <end position="499"/>
    </location>
</feature>
<evidence type="ECO:0000313" key="2">
    <source>
        <dbReference type="EMBL" id="KPI85168.1"/>
    </source>
</evidence>
<feature type="region of interest" description="Disordered" evidence="1">
    <location>
        <begin position="589"/>
        <end position="631"/>
    </location>
</feature>
<feature type="compositionally biased region" description="Polar residues" evidence="1">
    <location>
        <begin position="589"/>
        <end position="614"/>
    </location>
</feature>
<dbReference type="Proteomes" id="UP000038009">
    <property type="component" value="Unassembled WGS sequence"/>
</dbReference>
<comment type="caution">
    <text evidence="2">The sequence shown here is derived from an EMBL/GenBank/DDBJ whole genome shotgun (WGS) entry which is preliminary data.</text>
</comment>
<evidence type="ECO:0000256" key="1">
    <source>
        <dbReference type="SAM" id="MobiDB-lite"/>
    </source>
</evidence>
<evidence type="ECO:0000313" key="3">
    <source>
        <dbReference type="Proteomes" id="UP000038009"/>
    </source>
</evidence>